<protein>
    <submittedName>
        <fullName evidence="5">Acyl-CoA thioester hydrolase/BAAT N-terminal region</fullName>
    </submittedName>
</protein>
<dbReference type="GO" id="GO:0006631">
    <property type="term" value="P:fatty acid metabolic process"/>
    <property type="evidence" value="ECO:0007669"/>
    <property type="project" value="TreeGrafter"/>
</dbReference>
<feature type="active site" description="Charge relay system" evidence="2">
    <location>
        <position position="380"/>
    </location>
</feature>
<dbReference type="GO" id="GO:0047617">
    <property type="term" value="F:fatty acyl-CoA hydrolase activity"/>
    <property type="evidence" value="ECO:0007669"/>
    <property type="project" value="TreeGrafter"/>
</dbReference>
<keyword evidence="6" id="KW-1185">Reference proteome</keyword>
<evidence type="ECO:0000313" key="5">
    <source>
        <dbReference type="EMBL" id="SDF20059.1"/>
    </source>
</evidence>
<dbReference type="Pfam" id="PF04775">
    <property type="entry name" value="Bile_Hydr_Trans"/>
    <property type="match status" value="1"/>
</dbReference>
<sequence>MADSPQVVVDPARPLVDERFAVRLAGFPPQRRVTVRARMPLDGGLWESRATVGTDGDGTADLDSQRPLAGTYDAADAMGLVWSAERIGDRPAPRERTRTDGNVSLTATVGGERVASATVERRFQREGVTVATVDHSHLVGRLYEPPGESADDRQYPGILLLGGSSGGFPSRRVASLLASRGFAVLALAYFGRDGLPNRLVEVPLEYVESAVEWLADRDRVRPDPLGVVGWSRGGELALLAATRCDRLRTAVGYAPSPITFQGNKLLSDPGPAWTADGEGRPYVPLAGPVGFRSRIVARWLRGRPLSVRPLFERGLARAGEKRVRAATIPVEEIGGPVLLVTGGDDRVWPADTLATRAMARLDGRSYSHTCDHLSVPGAGHDIKVPYHPTTERATRPFPLPGRSLMLDMGGTPAGYARADAQAWARTLEMLDEGLRP</sequence>
<dbReference type="Gene3D" id="2.60.40.2240">
    <property type="entry name" value="Acyl-CoA thioester hydrolase/BAAT N-terminal domain"/>
    <property type="match status" value="1"/>
</dbReference>
<dbReference type="Proteomes" id="UP000199076">
    <property type="component" value="Unassembled WGS sequence"/>
</dbReference>
<dbReference type="PANTHER" id="PTHR10824:SF4">
    <property type="entry name" value="ACYL-COENZYME A THIOESTERASE 1-LIKE"/>
    <property type="match status" value="1"/>
</dbReference>
<gene>
    <name evidence="5" type="ORF">SAMN05216218_104208</name>
</gene>
<evidence type="ECO:0000313" key="6">
    <source>
        <dbReference type="Proteomes" id="UP000199076"/>
    </source>
</evidence>
<dbReference type="RefSeq" id="WP_092689865.1">
    <property type="nucleotide sequence ID" value="NZ_FNBK01000004.1"/>
</dbReference>
<evidence type="ECO:0000256" key="1">
    <source>
        <dbReference type="ARBA" id="ARBA00006538"/>
    </source>
</evidence>
<dbReference type="InterPro" id="IPR006862">
    <property type="entry name" value="Thio_Ohase/aa_AcTrfase"/>
</dbReference>
<feature type="active site" description="Charge relay system" evidence="2">
    <location>
        <position position="231"/>
    </location>
</feature>
<dbReference type="PIRSF" id="PIRSF016521">
    <property type="entry name" value="Acyl-CoA_hydro"/>
    <property type="match status" value="1"/>
</dbReference>
<evidence type="ECO:0000259" key="4">
    <source>
        <dbReference type="Pfam" id="PF08840"/>
    </source>
</evidence>
<dbReference type="InterPro" id="IPR016662">
    <property type="entry name" value="Acyl-CoA_thioEstase_long-chain"/>
</dbReference>
<accession>A0A1G7J6D3</accession>
<dbReference type="STRING" id="660518.SAMN05216218_104208"/>
<feature type="domain" description="Acyl-CoA thioester hydrolase/bile acid-CoA amino acid N-acetyltransferase" evidence="3">
    <location>
        <begin position="17"/>
        <end position="134"/>
    </location>
</feature>
<dbReference type="PANTHER" id="PTHR10824">
    <property type="entry name" value="ACYL-COENZYME A THIOESTERASE-RELATED"/>
    <property type="match status" value="1"/>
</dbReference>
<dbReference type="OrthoDB" id="205226at2157"/>
<comment type="similarity">
    <text evidence="1">Belongs to the C/M/P thioester hydrolase family.</text>
</comment>
<evidence type="ECO:0000256" key="2">
    <source>
        <dbReference type="PIRSR" id="PIRSR016521-1"/>
    </source>
</evidence>
<dbReference type="Pfam" id="PF08840">
    <property type="entry name" value="BAAT_C"/>
    <property type="match status" value="1"/>
</dbReference>
<dbReference type="AlphaFoldDB" id="A0A1G7J6D3"/>
<dbReference type="InterPro" id="IPR042490">
    <property type="entry name" value="Thio_Ohase/BAAT_N"/>
</dbReference>
<dbReference type="InterPro" id="IPR014940">
    <property type="entry name" value="BAAT_C"/>
</dbReference>
<evidence type="ECO:0000259" key="3">
    <source>
        <dbReference type="Pfam" id="PF04775"/>
    </source>
</evidence>
<organism evidence="5 6">
    <name type="scientific">Halorientalis regularis</name>
    <dbReference type="NCBI Taxonomy" id="660518"/>
    <lineage>
        <taxon>Archaea</taxon>
        <taxon>Methanobacteriati</taxon>
        <taxon>Methanobacteriota</taxon>
        <taxon>Stenosarchaea group</taxon>
        <taxon>Halobacteria</taxon>
        <taxon>Halobacteriales</taxon>
        <taxon>Haloarculaceae</taxon>
        <taxon>Halorientalis</taxon>
    </lineage>
</organism>
<dbReference type="EMBL" id="FNBK01000004">
    <property type="protein sequence ID" value="SDF20059.1"/>
    <property type="molecule type" value="Genomic_DNA"/>
</dbReference>
<dbReference type="InterPro" id="IPR029058">
    <property type="entry name" value="AB_hydrolase_fold"/>
</dbReference>
<feature type="active site" description="Charge relay system" evidence="2">
    <location>
        <position position="345"/>
    </location>
</feature>
<dbReference type="Gene3D" id="3.40.50.1820">
    <property type="entry name" value="alpha/beta hydrolase"/>
    <property type="match status" value="1"/>
</dbReference>
<keyword evidence="5" id="KW-0378">Hydrolase</keyword>
<dbReference type="SUPFAM" id="SSF53474">
    <property type="entry name" value="alpha/beta-Hydrolases"/>
    <property type="match status" value="1"/>
</dbReference>
<dbReference type="GO" id="GO:0006637">
    <property type="term" value="P:acyl-CoA metabolic process"/>
    <property type="evidence" value="ECO:0007669"/>
    <property type="project" value="InterPro"/>
</dbReference>
<feature type="domain" description="BAAT/Acyl-CoA thioester hydrolase C-terminal" evidence="4">
    <location>
        <begin position="202"/>
        <end position="434"/>
    </location>
</feature>
<reference evidence="6" key="1">
    <citation type="submission" date="2016-10" db="EMBL/GenBank/DDBJ databases">
        <authorList>
            <person name="Varghese N."/>
            <person name="Submissions S."/>
        </authorList>
    </citation>
    <scope>NUCLEOTIDE SEQUENCE [LARGE SCALE GENOMIC DNA]</scope>
    <source>
        <strain evidence="6">IBRC-M 10760</strain>
    </source>
</reference>
<proteinExistence type="inferred from homology"/>
<name>A0A1G7J6D3_9EURY</name>